<evidence type="ECO:0000313" key="2">
    <source>
        <dbReference type="EMBL" id="KAJ4385251.1"/>
    </source>
</evidence>
<feature type="compositionally biased region" description="Polar residues" evidence="1">
    <location>
        <begin position="277"/>
        <end position="286"/>
    </location>
</feature>
<dbReference type="OrthoDB" id="5245648at2759"/>
<comment type="caution">
    <text evidence="2">The sequence shown here is derived from an EMBL/GenBank/DDBJ whole genome shotgun (WGS) entry which is preliminary data.</text>
</comment>
<feature type="compositionally biased region" description="Basic and acidic residues" evidence="1">
    <location>
        <begin position="267"/>
        <end position="276"/>
    </location>
</feature>
<name>A0A9W8YHX9_9PEZI</name>
<feature type="region of interest" description="Disordered" evidence="1">
    <location>
        <begin position="1"/>
        <end position="23"/>
    </location>
</feature>
<dbReference type="EMBL" id="JAPEVB010000008">
    <property type="protein sequence ID" value="KAJ4385251.1"/>
    <property type="molecule type" value="Genomic_DNA"/>
</dbReference>
<accession>A0A9W8YHX9</accession>
<feature type="region of interest" description="Disordered" evidence="1">
    <location>
        <begin position="109"/>
        <end position="220"/>
    </location>
</feature>
<organism evidence="2 3">
    <name type="scientific">Gnomoniopsis smithogilvyi</name>
    <dbReference type="NCBI Taxonomy" id="1191159"/>
    <lineage>
        <taxon>Eukaryota</taxon>
        <taxon>Fungi</taxon>
        <taxon>Dikarya</taxon>
        <taxon>Ascomycota</taxon>
        <taxon>Pezizomycotina</taxon>
        <taxon>Sordariomycetes</taxon>
        <taxon>Sordariomycetidae</taxon>
        <taxon>Diaporthales</taxon>
        <taxon>Gnomoniaceae</taxon>
        <taxon>Gnomoniopsis</taxon>
    </lineage>
</organism>
<dbReference type="AlphaFoldDB" id="A0A9W8YHX9"/>
<evidence type="ECO:0000256" key="1">
    <source>
        <dbReference type="SAM" id="MobiDB-lite"/>
    </source>
</evidence>
<keyword evidence="3" id="KW-1185">Reference proteome</keyword>
<feature type="compositionally biased region" description="Basic and acidic residues" evidence="1">
    <location>
        <begin position="146"/>
        <end position="170"/>
    </location>
</feature>
<dbReference type="Proteomes" id="UP001140453">
    <property type="component" value="Unassembled WGS sequence"/>
</dbReference>
<sequence length="333" mass="37753">MLLRIEPALAKAAPHDGSDGEHLEDIDDEESTIVNQTNDGLSHRRTSRGYTREHTCAETVALSSPRTLRNHTRIHTGSVTPGSAEAFDRRLRRVPNPLRRRCRNIACTYSENKNDGPENSGRDDEDAKNIAQSTEKDTETYGVSYDNEHYDYGDHEPLDEVEDTHQNIEHENEEEDKDGEEEEKEGEEGGEDGYEDEDEDDKAYNGGRNETSRALVRSDPLRALSSQARQMQLSMQTGPTTCTLTFPIEGYHVFEGRARAILEQKPEASRVAEKRLPSSQRGTRASSKQRRSWLPADQSRLRRLKEAGHTDEYAAMILNRSTGAITQQWRKQK</sequence>
<feature type="compositionally biased region" description="Basic and acidic residues" evidence="1">
    <location>
        <begin position="112"/>
        <end position="139"/>
    </location>
</feature>
<feature type="compositionally biased region" description="Acidic residues" evidence="1">
    <location>
        <begin position="171"/>
        <end position="201"/>
    </location>
</feature>
<protein>
    <submittedName>
        <fullName evidence="2">Uncharacterized protein</fullName>
    </submittedName>
</protein>
<feature type="region of interest" description="Disordered" evidence="1">
    <location>
        <begin position="267"/>
        <end position="300"/>
    </location>
</feature>
<feature type="compositionally biased region" description="Basic and acidic residues" evidence="1">
    <location>
        <begin position="13"/>
        <end position="23"/>
    </location>
</feature>
<reference evidence="2" key="1">
    <citation type="submission" date="2022-10" db="EMBL/GenBank/DDBJ databases">
        <title>Tapping the CABI collections for fungal endophytes: first genome assemblies for Collariella, Neodidymelliopsis, Ascochyta clinopodiicola, Didymella pomorum, Didymosphaeria variabile, Neocosmospora piperis and Neocucurbitaria cava.</title>
        <authorList>
            <person name="Hill R."/>
        </authorList>
    </citation>
    <scope>NUCLEOTIDE SEQUENCE</scope>
    <source>
        <strain evidence="2">IMI 355082</strain>
    </source>
</reference>
<proteinExistence type="predicted"/>
<gene>
    <name evidence="2" type="ORF">N0V93_010312</name>
</gene>
<evidence type="ECO:0000313" key="3">
    <source>
        <dbReference type="Proteomes" id="UP001140453"/>
    </source>
</evidence>